<gene>
    <name evidence="1" type="ORF">UCREL1_10389</name>
</gene>
<organism evidence="1 2">
    <name type="scientific">Eutypa lata (strain UCR-EL1)</name>
    <name type="common">Grapevine dieback disease fungus</name>
    <name type="synonym">Eutypa armeniacae</name>
    <dbReference type="NCBI Taxonomy" id="1287681"/>
    <lineage>
        <taxon>Eukaryota</taxon>
        <taxon>Fungi</taxon>
        <taxon>Dikarya</taxon>
        <taxon>Ascomycota</taxon>
        <taxon>Pezizomycotina</taxon>
        <taxon>Sordariomycetes</taxon>
        <taxon>Xylariomycetidae</taxon>
        <taxon>Xylariales</taxon>
        <taxon>Diatrypaceae</taxon>
        <taxon>Eutypa</taxon>
    </lineage>
</organism>
<sequence length="393" mass="45078">MDVDSGSDESKVAFPVIQGHQLQQWRNHIRDRYQLNSENIYVFEDPGIDLDFTIVTAPPSYHQSLATRDSDKEVESSDNSAYILSSKRLIKWFPSWRDVLAGVLRTTPKGSMGIVQMPVDNSGLLNVFIGLAHGHQVDFDCSAPMLSEIAVYCKTHGLEGLAGPKIDNWIKTARYFSPLESDPTMYRTDWDWLVIGYEFGKAQIFRKAWLRLAYKVSKSDLQLYYPNSMYSLLSKVRDAILKSRTGFLEYAIGDLIRHYERANVLLRPGSLPDCEVCRTGEQTCVLAQFEQIDRWLAKTFMPHNLRESRTMTYYDAFRGSPCDLFAENKLELSHLCDECERRGLLRRILSRLENDIGTVLGEFLTSSPYHGPMTHEHVEYMEEREEEIDTAGS</sequence>
<evidence type="ECO:0000313" key="2">
    <source>
        <dbReference type="Proteomes" id="UP000012174"/>
    </source>
</evidence>
<accession>M7T7R1</accession>
<dbReference type="HOGENOM" id="CLU_702142_0_0_1"/>
<proteinExistence type="predicted"/>
<protein>
    <submittedName>
        <fullName evidence="1">Uncharacterized protein</fullName>
    </submittedName>
</protein>
<dbReference type="EMBL" id="KB707405">
    <property type="protein sequence ID" value="EMR62680.1"/>
    <property type="molecule type" value="Genomic_DNA"/>
</dbReference>
<dbReference type="Proteomes" id="UP000012174">
    <property type="component" value="Unassembled WGS sequence"/>
</dbReference>
<reference evidence="2" key="1">
    <citation type="journal article" date="2013" name="Genome Announc.">
        <title>Draft genome sequence of the grapevine dieback fungus Eutypa lata UCR-EL1.</title>
        <authorList>
            <person name="Blanco-Ulate B."/>
            <person name="Rolshausen P.E."/>
            <person name="Cantu D."/>
        </authorList>
    </citation>
    <scope>NUCLEOTIDE SEQUENCE [LARGE SCALE GENOMIC DNA]</scope>
    <source>
        <strain evidence="2">UCR-EL1</strain>
    </source>
</reference>
<dbReference type="AlphaFoldDB" id="M7T7R1"/>
<name>M7T7R1_EUTLA</name>
<evidence type="ECO:0000313" key="1">
    <source>
        <dbReference type="EMBL" id="EMR62680.1"/>
    </source>
</evidence>
<keyword evidence="2" id="KW-1185">Reference proteome</keyword>
<dbReference type="KEGG" id="ela:UCREL1_10389"/>